<dbReference type="PANTHER" id="PTHR15629:SF2">
    <property type="entry name" value="SH3 DOMAIN-CONTAINING YSC84-LIKE PROTEIN 1"/>
    <property type="match status" value="1"/>
</dbReference>
<protein>
    <recommendedName>
        <fullName evidence="2">Ysc84 actin-binding domain-containing protein</fullName>
    </recommendedName>
</protein>
<feature type="compositionally biased region" description="Low complexity" evidence="1">
    <location>
        <begin position="240"/>
        <end position="252"/>
    </location>
</feature>
<gene>
    <name evidence="3" type="ORF">WJX73_001210</name>
</gene>
<dbReference type="CDD" id="cd11524">
    <property type="entry name" value="SYLF"/>
    <property type="match status" value="1"/>
</dbReference>
<organism evidence="3 4">
    <name type="scientific">Symbiochloris irregularis</name>
    <dbReference type="NCBI Taxonomy" id="706552"/>
    <lineage>
        <taxon>Eukaryota</taxon>
        <taxon>Viridiplantae</taxon>
        <taxon>Chlorophyta</taxon>
        <taxon>core chlorophytes</taxon>
        <taxon>Trebouxiophyceae</taxon>
        <taxon>Trebouxiales</taxon>
        <taxon>Trebouxiaceae</taxon>
        <taxon>Symbiochloris</taxon>
    </lineage>
</organism>
<sequence length="296" mass="31512">MPLEQQLSFDFSNPTAALVRDAEKACDALRRMTGEERGRGRASKSGNDILPIDYIARCKGLLFIVTRGGGLGLSVSRGKGFTIQKLGSVDGQQSWSAPCWATFTDFGLGLTVGYNEIVSIIVLSSQGAVDKMKKSEPTINVDGSIILGRSASIADTLEEGLTSIPFSLADGALLDLSVKGGANMVHTKRNEAAYGQGVTPEMILEGQVPPPPEFASLYILLNDLCARPQKYEELRDSPRRSGVSWRRSTSSSKVAPMPAVQVNASTNASNANADAIANNMSRLSVESTQSASARLL</sequence>
<dbReference type="EMBL" id="JALJOQ010000087">
    <property type="protein sequence ID" value="KAK9799760.1"/>
    <property type="molecule type" value="Genomic_DNA"/>
</dbReference>
<proteinExistence type="predicted"/>
<dbReference type="InterPro" id="IPR007461">
    <property type="entry name" value="Ysc84_actin-binding"/>
</dbReference>
<keyword evidence="4" id="KW-1185">Reference proteome</keyword>
<evidence type="ECO:0000313" key="3">
    <source>
        <dbReference type="EMBL" id="KAK9799760.1"/>
    </source>
</evidence>
<dbReference type="AlphaFoldDB" id="A0AAW1NW00"/>
<name>A0AAW1NW00_9CHLO</name>
<dbReference type="Proteomes" id="UP001465755">
    <property type="component" value="Unassembled WGS sequence"/>
</dbReference>
<reference evidence="3 4" key="1">
    <citation type="journal article" date="2024" name="Nat. Commun.">
        <title>Phylogenomics reveals the evolutionary origins of lichenization in chlorophyte algae.</title>
        <authorList>
            <person name="Puginier C."/>
            <person name="Libourel C."/>
            <person name="Otte J."/>
            <person name="Skaloud P."/>
            <person name="Haon M."/>
            <person name="Grisel S."/>
            <person name="Petersen M."/>
            <person name="Berrin J.G."/>
            <person name="Delaux P.M."/>
            <person name="Dal Grande F."/>
            <person name="Keller J."/>
        </authorList>
    </citation>
    <scope>NUCLEOTIDE SEQUENCE [LARGE SCALE GENOMIC DNA]</scope>
    <source>
        <strain evidence="3 4">SAG 2036</strain>
    </source>
</reference>
<comment type="caution">
    <text evidence="3">The sequence shown here is derived from an EMBL/GenBank/DDBJ whole genome shotgun (WGS) entry which is preliminary data.</text>
</comment>
<dbReference type="Pfam" id="PF04366">
    <property type="entry name" value="Ysc84"/>
    <property type="match status" value="1"/>
</dbReference>
<dbReference type="GO" id="GO:0035091">
    <property type="term" value="F:phosphatidylinositol binding"/>
    <property type="evidence" value="ECO:0007669"/>
    <property type="project" value="TreeGrafter"/>
</dbReference>
<dbReference type="PANTHER" id="PTHR15629">
    <property type="entry name" value="SH3YL1 PROTEIN"/>
    <property type="match status" value="1"/>
</dbReference>
<accession>A0AAW1NW00</accession>
<feature type="domain" description="Ysc84 actin-binding" evidence="2">
    <location>
        <begin position="106"/>
        <end position="222"/>
    </location>
</feature>
<feature type="region of interest" description="Disordered" evidence="1">
    <location>
        <begin position="232"/>
        <end position="266"/>
    </location>
</feature>
<evidence type="ECO:0000256" key="1">
    <source>
        <dbReference type="SAM" id="MobiDB-lite"/>
    </source>
</evidence>
<evidence type="ECO:0000259" key="2">
    <source>
        <dbReference type="Pfam" id="PF04366"/>
    </source>
</evidence>
<dbReference type="InterPro" id="IPR051702">
    <property type="entry name" value="SH3_domain_YSC84-like"/>
</dbReference>
<evidence type="ECO:0000313" key="4">
    <source>
        <dbReference type="Proteomes" id="UP001465755"/>
    </source>
</evidence>